<dbReference type="InterPro" id="IPR051122">
    <property type="entry name" value="SDR_DHRS6-like"/>
</dbReference>
<organism evidence="4 5">
    <name type="scientific">Phyllobacterium bourgognense</name>
    <dbReference type="NCBI Taxonomy" id="314236"/>
    <lineage>
        <taxon>Bacteria</taxon>
        <taxon>Pseudomonadati</taxon>
        <taxon>Pseudomonadota</taxon>
        <taxon>Alphaproteobacteria</taxon>
        <taxon>Hyphomicrobiales</taxon>
        <taxon>Phyllobacteriaceae</taxon>
        <taxon>Phyllobacterium</taxon>
    </lineage>
</organism>
<dbReference type="InterPro" id="IPR020904">
    <property type="entry name" value="Sc_DH/Rdtase_CS"/>
</dbReference>
<dbReference type="RefSeq" id="WP_114432471.1">
    <property type="nucleotide sequence ID" value="NZ_QPJM01000021.1"/>
</dbReference>
<dbReference type="PANTHER" id="PTHR43477">
    <property type="entry name" value="DIHYDROANTICAPSIN 7-DEHYDROGENASE"/>
    <property type="match status" value="1"/>
</dbReference>
<accession>A0A368YFC3</accession>
<comment type="similarity">
    <text evidence="1">Belongs to the short-chain dehydrogenases/reductases (SDR) family.</text>
</comment>
<dbReference type="AlphaFoldDB" id="A0A368YFC3"/>
<dbReference type="PRINTS" id="PR00081">
    <property type="entry name" value="GDHRDH"/>
</dbReference>
<evidence type="ECO:0000256" key="3">
    <source>
        <dbReference type="ARBA" id="ARBA00023027"/>
    </source>
</evidence>
<name>A0A368YFC3_9HYPH</name>
<dbReference type="PRINTS" id="PR00080">
    <property type="entry name" value="SDRFAMILY"/>
</dbReference>
<dbReference type="PANTHER" id="PTHR43477:SF4">
    <property type="entry name" value="DEHYDROGENASE_REDUCTASE SDR FAMILY MEMBER 6"/>
    <property type="match status" value="1"/>
</dbReference>
<dbReference type="PROSITE" id="PS00061">
    <property type="entry name" value="ADH_SHORT"/>
    <property type="match status" value="1"/>
</dbReference>
<comment type="caution">
    <text evidence="4">The sequence shown here is derived from an EMBL/GenBank/DDBJ whole genome shotgun (WGS) entry which is preliminary data.</text>
</comment>
<sequence length="247" mass="25942">MTRRLEGKTAVVTAAGQGMGRAAVLALSREGAKVIATDLDQAKLDTFNDITGISIRRLDVLDPAAITAFAAEIVAPDILFNCAGFVHHGAILDCDEDAFDFSVSLNIRAMYRMIRAFLPGMIDRGGGSIINMASVASTIIAAPNRFIYGTTKAAVIGLTKSVALDYVGKGIRANAICPGTVDSPSLHDRMRALGDYEAARSAFIARQPMGRLGTAEEVAELVVFLASADSAFMTGNAIVVDGGWSNA</sequence>
<reference evidence="4 5" key="1">
    <citation type="submission" date="2018-07" db="EMBL/GenBank/DDBJ databases">
        <title>Genomic Encyclopedia of Type Strains, Phase III (KMG-III): the genomes of soil and plant-associated and newly described type strains.</title>
        <authorList>
            <person name="Whitman W."/>
        </authorList>
    </citation>
    <scope>NUCLEOTIDE SEQUENCE [LARGE SCALE GENOMIC DNA]</scope>
    <source>
        <strain evidence="4 5">31-25a</strain>
    </source>
</reference>
<dbReference type="FunFam" id="3.40.50.720:FF:000084">
    <property type="entry name" value="Short-chain dehydrogenase reductase"/>
    <property type="match status" value="1"/>
</dbReference>
<dbReference type="EMBL" id="QPJM01000021">
    <property type="protein sequence ID" value="RCW78855.1"/>
    <property type="molecule type" value="Genomic_DNA"/>
</dbReference>
<evidence type="ECO:0000313" key="5">
    <source>
        <dbReference type="Proteomes" id="UP000253324"/>
    </source>
</evidence>
<dbReference type="Pfam" id="PF13561">
    <property type="entry name" value="adh_short_C2"/>
    <property type="match status" value="1"/>
</dbReference>
<dbReference type="Gene3D" id="3.40.50.720">
    <property type="entry name" value="NAD(P)-binding Rossmann-like Domain"/>
    <property type="match status" value="1"/>
</dbReference>
<proteinExistence type="inferred from homology"/>
<keyword evidence="2" id="KW-0560">Oxidoreductase</keyword>
<evidence type="ECO:0000313" key="4">
    <source>
        <dbReference type="EMBL" id="RCW78855.1"/>
    </source>
</evidence>
<dbReference type="SUPFAM" id="SSF51735">
    <property type="entry name" value="NAD(P)-binding Rossmann-fold domains"/>
    <property type="match status" value="1"/>
</dbReference>
<evidence type="ECO:0000256" key="2">
    <source>
        <dbReference type="ARBA" id="ARBA00023002"/>
    </source>
</evidence>
<protein>
    <submittedName>
        <fullName evidence="4">2-keto-3-deoxy-L-fuconate dehydrogenase</fullName>
    </submittedName>
</protein>
<evidence type="ECO:0000256" key="1">
    <source>
        <dbReference type="ARBA" id="ARBA00006484"/>
    </source>
</evidence>
<dbReference type="CDD" id="cd05368">
    <property type="entry name" value="DHRS6_like_SDR_c"/>
    <property type="match status" value="1"/>
</dbReference>
<dbReference type="Proteomes" id="UP000253324">
    <property type="component" value="Unassembled WGS sequence"/>
</dbReference>
<dbReference type="InterPro" id="IPR036291">
    <property type="entry name" value="NAD(P)-bd_dom_sf"/>
</dbReference>
<gene>
    <name evidence="4" type="ORF">C7476_12141</name>
</gene>
<dbReference type="GO" id="GO:0016491">
    <property type="term" value="F:oxidoreductase activity"/>
    <property type="evidence" value="ECO:0007669"/>
    <property type="project" value="UniProtKB-KW"/>
</dbReference>
<dbReference type="OrthoDB" id="9789398at2"/>
<dbReference type="InterPro" id="IPR002347">
    <property type="entry name" value="SDR_fam"/>
</dbReference>
<keyword evidence="3" id="KW-0520">NAD</keyword>
<keyword evidence="5" id="KW-1185">Reference proteome</keyword>